<evidence type="ECO:0008006" key="3">
    <source>
        <dbReference type="Google" id="ProtNLM"/>
    </source>
</evidence>
<dbReference type="Pfam" id="PF12796">
    <property type="entry name" value="Ank_2"/>
    <property type="match status" value="1"/>
</dbReference>
<proteinExistence type="predicted"/>
<sequence>MQQVKIVTTTTTFIIIFRIKYLQRIIFNHIYDLCSRENRLQPDKWRKGNTLPLDRLIAHYAMPFDFLKQHIKSLNRSDLDIERFCYHPNATLPTLKHLLRWHREFKLSTADNSVDILDKVAAVGNLDIIQFLIKTYPHLTCKHAIDLAASNGYVEVVKYLYGRLRRKGGCSTDAIDLASEHGHLSVVEYLLHRKETFTRRAMNKSSENGHLTVVDRLHRAGGRCTKDAMDGAAANGHLSVVEYLHTHRTEGCSIRALDAASKNGYLSVVEYLNSNRSEGCSQFAMDWAASNGHLSVVDYLHRNRTEGCTTIAVDGASRNGFVNIVEYLFNSRTEGCTSIALCGAAANNHFTTVSFLISNNNNNQQQTFTVTNIRDAITMAQGEDAPKIITLLSKYLPPAPQI</sequence>
<dbReference type="GeneID" id="14875619"/>
<evidence type="ECO:0000313" key="1">
    <source>
        <dbReference type="EMBL" id="EGG22772.1"/>
    </source>
</evidence>
<protein>
    <recommendedName>
        <fullName evidence="3">Ankyrin repeat-containing protein</fullName>
    </recommendedName>
</protein>
<organism evidence="1 2">
    <name type="scientific">Cavenderia fasciculata</name>
    <name type="common">Slime mold</name>
    <name type="synonym">Dictyostelium fasciculatum</name>
    <dbReference type="NCBI Taxonomy" id="261658"/>
    <lineage>
        <taxon>Eukaryota</taxon>
        <taxon>Amoebozoa</taxon>
        <taxon>Evosea</taxon>
        <taxon>Eumycetozoa</taxon>
        <taxon>Dictyostelia</taxon>
        <taxon>Acytosteliales</taxon>
        <taxon>Cavenderiaceae</taxon>
        <taxon>Cavenderia</taxon>
    </lineage>
</organism>
<dbReference type="InterPro" id="IPR036770">
    <property type="entry name" value="Ankyrin_rpt-contain_sf"/>
</dbReference>
<accession>F4PMC2</accession>
<dbReference type="PANTHER" id="PTHR46586">
    <property type="entry name" value="ANKYRIN REPEAT-CONTAINING PROTEIN"/>
    <property type="match status" value="1"/>
</dbReference>
<keyword evidence="2" id="KW-1185">Reference proteome</keyword>
<name>F4PMC2_CACFS</name>
<dbReference type="EMBL" id="GL883008">
    <property type="protein sequence ID" value="EGG22772.1"/>
    <property type="molecule type" value="Genomic_DNA"/>
</dbReference>
<evidence type="ECO:0000313" key="2">
    <source>
        <dbReference type="Proteomes" id="UP000007797"/>
    </source>
</evidence>
<dbReference type="SUPFAM" id="SSF48403">
    <property type="entry name" value="Ankyrin repeat"/>
    <property type="match status" value="1"/>
</dbReference>
<dbReference type="STRING" id="1054147.F4PMC2"/>
<dbReference type="InterPro" id="IPR052050">
    <property type="entry name" value="SecEffector_AnkRepeat"/>
</dbReference>
<dbReference type="Gene3D" id="1.25.40.20">
    <property type="entry name" value="Ankyrin repeat-containing domain"/>
    <property type="match status" value="1"/>
</dbReference>
<dbReference type="RefSeq" id="XP_004360623.1">
    <property type="nucleotide sequence ID" value="XM_004360566.1"/>
</dbReference>
<dbReference type="OrthoDB" id="76773at2759"/>
<dbReference type="InterPro" id="IPR002110">
    <property type="entry name" value="Ankyrin_rpt"/>
</dbReference>
<dbReference type="AlphaFoldDB" id="F4PMC2"/>
<gene>
    <name evidence="1" type="ORF">DFA_04902</name>
</gene>
<dbReference type="KEGG" id="dfa:DFA_04902"/>
<reference evidence="2" key="1">
    <citation type="journal article" date="2011" name="Genome Res.">
        <title>Phylogeny-wide analysis of social amoeba genomes highlights ancient origins for complex intercellular communication.</title>
        <authorList>
            <person name="Heidel A.J."/>
            <person name="Lawal H.M."/>
            <person name="Felder M."/>
            <person name="Schilde C."/>
            <person name="Helps N.R."/>
            <person name="Tunggal B."/>
            <person name="Rivero F."/>
            <person name="John U."/>
            <person name="Schleicher M."/>
            <person name="Eichinger L."/>
            <person name="Platzer M."/>
            <person name="Noegel A.A."/>
            <person name="Schaap P."/>
            <person name="Gloeckner G."/>
        </authorList>
    </citation>
    <scope>NUCLEOTIDE SEQUENCE [LARGE SCALE GENOMIC DNA]</scope>
    <source>
        <strain evidence="2">SH3</strain>
    </source>
</reference>
<dbReference type="Proteomes" id="UP000007797">
    <property type="component" value="Unassembled WGS sequence"/>
</dbReference>
<dbReference type="PANTHER" id="PTHR46586:SF3">
    <property type="entry name" value="ANKYRIN REPEAT-CONTAINING PROTEIN"/>
    <property type="match status" value="1"/>
</dbReference>